<dbReference type="Pfam" id="PF07690">
    <property type="entry name" value="MFS_1"/>
    <property type="match status" value="1"/>
</dbReference>
<comment type="subcellular location">
    <subcellularLocation>
        <location evidence="1">Cell membrane</location>
        <topology evidence="1">Multi-pass membrane protein</topology>
    </subcellularLocation>
</comment>
<feature type="transmembrane region" description="Helical" evidence="8">
    <location>
        <begin position="241"/>
        <end position="263"/>
    </location>
</feature>
<feature type="transmembrane region" description="Helical" evidence="8">
    <location>
        <begin position="64"/>
        <end position="84"/>
    </location>
</feature>
<feature type="transmembrane region" description="Helical" evidence="8">
    <location>
        <begin position="284"/>
        <end position="308"/>
    </location>
</feature>
<evidence type="ECO:0000256" key="2">
    <source>
        <dbReference type="ARBA" id="ARBA00022448"/>
    </source>
</evidence>
<evidence type="ECO:0000256" key="1">
    <source>
        <dbReference type="ARBA" id="ARBA00004651"/>
    </source>
</evidence>
<feature type="transmembrane region" description="Helical" evidence="8">
    <location>
        <begin position="96"/>
        <end position="115"/>
    </location>
</feature>
<evidence type="ECO:0000256" key="6">
    <source>
        <dbReference type="ARBA" id="ARBA00023136"/>
    </source>
</evidence>
<feature type="domain" description="Major facilitator superfamily (MFS) profile" evidence="9">
    <location>
        <begin position="30"/>
        <end position="473"/>
    </location>
</feature>
<dbReference type="RefSeq" id="WP_379140281.1">
    <property type="nucleotide sequence ID" value="NZ_JBHMDG010000001.1"/>
</dbReference>
<feature type="region of interest" description="Disordered" evidence="7">
    <location>
        <begin position="1"/>
        <end position="20"/>
    </location>
</feature>
<evidence type="ECO:0000313" key="10">
    <source>
        <dbReference type="EMBL" id="MFB9311631.1"/>
    </source>
</evidence>
<dbReference type="PANTHER" id="PTHR42718:SF46">
    <property type="entry name" value="BLR6921 PROTEIN"/>
    <property type="match status" value="1"/>
</dbReference>
<feature type="transmembrane region" description="Helical" evidence="8">
    <location>
        <begin position="320"/>
        <end position="337"/>
    </location>
</feature>
<feature type="transmembrane region" description="Helical" evidence="8">
    <location>
        <begin position="183"/>
        <end position="205"/>
    </location>
</feature>
<feature type="transmembrane region" description="Helical" evidence="8">
    <location>
        <begin position="121"/>
        <end position="143"/>
    </location>
</feature>
<name>A0ABV5K4R0_9ACTN</name>
<feature type="transmembrane region" description="Helical" evidence="8">
    <location>
        <begin position="155"/>
        <end position="177"/>
    </location>
</feature>
<reference evidence="10 11" key="1">
    <citation type="submission" date="2024-09" db="EMBL/GenBank/DDBJ databases">
        <authorList>
            <person name="Sun Q."/>
            <person name="Mori K."/>
        </authorList>
    </citation>
    <scope>NUCLEOTIDE SEQUENCE [LARGE SCALE GENOMIC DNA]</scope>
    <source>
        <strain evidence="10 11">JCM 9626</strain>
    </source>
</reference>
<dbReference type="EMBL" id="JBHMDG010000001">
    <property type="protein sequence ID" value="MFB9311631.1"/>
    <property type="molecule type" value="Genomic_DNA"/>
</dbReference>
<accession>A0ABV5K4R0</accession>
<dbReference type="Gene3D" id="1.20.1720.10">
    <property type="entry name" value="Multidrug resistance protein D"/>
    <property type="match status" value="1"/>
</dbReference>
<dbReference type="Proteomes" id="UP001589750">
    <property type="component" value="Unassembled WGS sequence"/>
</dbReference>
<keyword evidence="5 8" id="KW-1133">Transmembrane helix</keyword>
<dbReference type="SUPFAM" id="SSF103473">
    <property type="entry name" value="MFS general substrate transporter"/>
    <property type="match status" value="1"/>
</dbReference>
<evidence type="ECO:0000256" key="3">
    <source>
        <dbReference type="ARBA" id="ARBA00022475"/>
    </source>
</evidence>
<evidence type="ECO:0000256" key="5">
    <source>
        <dbReference type="ARBA" id="ARBA00022989"/>
    </source>
</evidence>
<proteinExistence type="predicted"/>
<keyword evidence="4 8" id="KW-0812">Transmembrane</keyword>
<keyword evidence="3" id="KW-1003">Cell membrane</keyword>
<dbReference type="InterPro" id="IPR036259">
    <property type="entry name" value="MFS_trans_sf"/>
</dbReference>
<gene>
    <name evidence="10" type="ORF">ACFFRI_01130</name>
</gene>
<keyword evidence="2" id="KW-0813">Transport</keyword>
<organism evidence="10 11">
    <name type="scientific">Nocardioides plantarum</name>
    <dbReference type="NCBI Taxonomy" id="29299"/>
    <lineage>
        <taxon>Bacteria</taxon>
        <taxon>Bacillati</taxon>
        <taxon>Actinomycetota</taxon>
        <taxon>Actinomycetes</taxon>
        <taxon>Propionibacteriales</taxon>
        <taxon>Nocardioidaceae</taxon>
        <taxon>Nocardioides</taxon>
    </lineage>
</organism>
<evidence type="ECO:0000259" key="9">
    <source>
        <dbReference type="PROSITE" id="PS50850"/>
    </source>
</evidence>
<sequence>MSQQTMSSAPSGSTTLPDELPPNATKAAAGIALVLVAQLMLILDATVVNVALPHIQDDLTFGPAGLSWVLNAYTLAFGGLLLLGGRLGDVFGRRRMFEAGLALFTLASLVGGLAQTPGMLVAARAAQGVGAALAAPGVLALLTTSAPDDAARNRALALFGAVSSGGMSIGLLLGGALTDLGSWRWTMFINIPIGLVVLALTRRYLDETVRRPGRFDVVGAIAATGGAVSIVWALIQAPEHGWTSARVIGGLVLGAALIALLARTELRVAHPMLRPELLRDKRRVGGLAVIALVVGGQLSMFFLAVQFIEDELGFGPMESGLAFLPLTLGIFGMSRITPRLLAHFGPSPMIMAGAVGLAVSFAWLSTLSASDSYLSGLFGPMLLNGLSAGLAFMPITSIVLTGVEPEHAGSASGLLQTFQQLGGAIGLSVIVSVYAVGAEPGQFLPGAQAAFLTSASFAALALLVGTALHVHARRTRVQVALAA</sequence>
<evidence type="ECO:0000256" key="8">
    <source>
        <dbReference type="SAM" id="Phobius"/>
    </source>
</evidence>
<feature type="transmembrane region" description="Helical" evidence="8">
    <location>
        <begin position="381"/>
        <end position="403"/>
    </location>
</feature>
<feature type="transmembrane region" description="Helical" evidence="8">
    <location>
        <begin position="415"/>
        <end position="437"/>
    </location>
</feature>
<feature type="compositionally biased region" description="Polar residues" evidence="7">
    <location>
        <begin position="1"/>
        <end position="16"/>
    </location>
</feature>
<dbReference type="CDD" id="cd17321">
    <property type="entry name" value="MFS_MMR_MDR_like"/>
    <property type="match status" value="1"/>
</dbReference>
<feature type="transmembrane region" description="Helical" evidence="8">
    <location>
        <begin position="349"/>
        <end position="369"/>
    </location>
</feature>
<dbReference type="PANTHER" id="PTHR42718">
    <property type="entry name" value="MAJOR FACILITATOR SUPERFAMILY MULTIDRUG TRANSPORTER MFSC"/>
    <property type="match status" value="1"/>
</dbReference>
<protein>
    <submittedName>
        <fullName evidence="10">MFS transporter</fullName>
    </submittedName>
</protein>
<dbReference type="InterPro" id="IPR011701">
    <property type="entry name" value="MFS"/>
</dbReference>
<feature type="transmembrane region" description="Helical" evidence="8">
    <location>
        <begin position="217"/>
        <end position="235"/>
    </location>
</feature>
<dbReference type="InterPro" id="IPR020846">
    <property type="entry name" value="MFS_dom"/>
</dbReference>
<dbReference type="PROSITE" id="PS50850">
    <property type="entry name" value="MFS"/>
    <property type="match status" value="1"/>
</dbReference>
<evidence type="ECO:0000313" key="11">
    <source>
        <dbReference type="Proteomes" id="UP001589750"/>
    </source>
</evidence>
<feature type="transmembrane region" description="Helical" evidence="8">
    <location>
        <begin position="449"/>
        <end position="468"/>
    </location>
</feature>
<dbReference type="Gene3D" id="1.20.1250.20">
    <property type="entry name" value="MFS general substrate transporter like domains"/>
    <property type="match status" value="1"/>
</dbReference>
<keyword evidence="11" id="KW-1185">Reference proteome</keyword>
<keyword evidence="6 8" id="KW-0472">Membrane</keyword>
<feature type="transmembrane region" description="Helical" evidence="8">
    <location>
        <begin position="27"/>
        <end position="52"/>
    </location>
</feature>
<dbReference type="PRINTS" id="PR01036">
    <property type="entry name" value="TCRTETB"/>
</dbReference>
<evidence type="ECO:0000256" key="4">
    <source>
        <dbReference type="ARBA" id="ARBA00022692"/>
    </source>
</evidence>
<evidence type="ECO:0000256" key="7">
    <source>
        <dbReference type="SAM" id="MobiDB-lite"/>
    </source>
</evidence>
<comment type="caution">
    <text evidence="10">The sequence shown here is derived from an EMBL/GenBank/DDBJ whole genome shotgun (WGS) entry which is preliminary data.</text>
</comment>